<dbReference type="SUPFAM" id="SSF53474">
    <property type="entry name" value="alpha/beta-Hydrolases"/>
    <property type="match status" value="1"/>
</dbReference>
<dbReference type="PANTHER" id="PTHR17630:SF44">
    <property type="entry name" value="PROTEIN AIM2"/>
    <property type="match status" value="1"/>
</dbReference>
<feature type="compositionally biased region" description="Acidic residues" evidence="1">
    <location>
        <begin position="66"/>
        <end position="77"/>
    </location>
</feature>
<dbReference type="EMBL" id="LR726386">
    <property type="protein sequence ID" value="VWO97552.1"/>
    <property type="molecule type" value="Genomic_DNA"/>
</dbReference>
<dbReference type="GO" id="GO:0016787">
    <property type="term" value="F:hydrolase activity"/>
    <property type="evidence" value="ECO:0007669"/>
    <property type="project" value="InterPro"/>
</dbReference>
<evidence type="ECO:0000259" key="2">
    <source>
        <dbReference type="Pfam" id="PF01738"/>
    </source>
</evidence>
<keyword evidence="3" id="KW-0560">Oxidoreductase</keyword>
<protein>
    <submittedName>
        <fullName evidence="3">Heme peroxidase</fullName>
    </submittedName>
</protein>
<dbReference type="PANTHER" id="PTHR17630">
    <property type="entry name" value="DIENELACTONE HYDROLASE"/>
    <property type="match status" value="1"/>
</dbReference>
<dbReference type="Pfam" id="PF01738">
    <property type="entry name" value="DLH"/>
    <property type="match status" value="1"/>
</dbReference>
<keyword evidence="3" id="KW-0575">Peroxidase</keyword>
<sequence>MATPLAPSTGADEPVARSGFSHGARGFVSACALGPDGRRGVWVERRRGAVRRVVYGFGAHNGRGEEDSDEDDDDDSSDSASFHSDGVEFEAPRPTPSKKVARKKGKGSKKKRTIEGFQPGTPILVHNSELDIDPAHDWHTQAPRAIEGKEVYDVNSYDLRDDITHIAFSETTGLIALGTRKGDIRVRHEGTPEGKMETIGGIECYVATPSGDYPKEKVVLFFTDVFGIPFLNNKLLADDFARNGYHTVMPDILEGDPHLLDMPKDFDRKAWLAKHSVESWGPIVDDVVQALKAEGVTWIGTTGYCFGTQPVWRLALKGWSQVSVAAHVAGVRVPEDLQEYFDKAKAPLLLNTSEIDPTFPPEAQKVADEIFSGKFAPGYERTYWEGCTHGFAVRGDMSDPKVKAGKEGAFEATVKFFNKYKDL</sequence>
<dbReference type="AlphaFoldDB" id="A0A5K1JY94"/>
<evidence type="ECO:0000256" key="1">
    <source>
        <dbReference type="SAM" id="MobiDB-lite"/>
    </source>
</evidence>
<name>A0A5K1JY94_9APHY</name>
<dbReference type="InterPro" id="IPR029058">
    <property type="entry name" value="AB_hydrolase_fold"/>
</dbReference>
<reference evidence="3" key="1">
    <citation type="submission" date="2019-10" db="EMBL/GenBank/DDBJ databases">
        <authorList>
            <person name="Nor Muhammad N."/>
        </authorList>
    </citation>
    <scope>NUCLEOTIDE SEQUENCE</scope>
</reference>
<gene>
    <name evidence="3" type="primary">G4N2X9</name>
</gene>
<dbReference type="InterPro" id="IPR002925">
    <property type="entry name" value="Dienelactn_hydro"/>
</dbReference>
<feature type="compositionally biased region" description="Basic residues" evidence="1">
    <location>
        <begin position="99"/>
        <end position="112"/>
    </location>
</feature>
<feature type="region of interest" description="Disordered" evidence="1">
    <location>
        <begin position="1"/>
        <end position="21"/>
    </location>
</feature>
<proteinExistence type="predicted"/>
<dbReference type="Gene3D" id="3.40.50.1820">
    <property type="entry name" value="alpha/beta hydrolase"/>
    <property type="match status" value="1"/>
</dbReference>
<evidence type="ECO:0000313" key="3">
    <source>
        <dbReference type="EMBL" id="VWO97552.1"/>
    </source>
</evidence>
<organism evidence="3">
    <name type="scientific">Ganoderma boninense</name>
    <dbReference type="NCBI Taxonomy" id="34458"/>
    <lineage>
        <taxon>Eukaryota</taxon>
        <taxon>Fungi</taxon>
        <taxon>Dikarya</taxon>
        <taxon>Basidiomycota</taxon>
        <taxon>Agaricomycotina</taxon>
        <taxon>Agaricomycetes</taxon>
        <taxon>Polyporales</taxon>
        <taxon>Polyporaceae</taxon>
        <taxon>Ganoderma</taxon>
    </lineage>
</organism>
<feature type="region of interest" description="Disordered" evidence="1">
    <location>
        <begin position="57"/>
        <end position="122"/>
    </location>
</feature>
<dbReference type="GO" id="GO:0004601">
    <property type="term" value="F:peroxidase activity"/>
    <property type="evidence" value="ECO:0007669"/>
    <property type="project" value="UniProtKB-KW"/>
</dbReference>
<accession>A0A5K1JY94</accession>
<feature type="domain" description="Dienelactone hydrolase" evidence="2">
    <location>
        <begin position="202"/>
        <end position="420"/>
    </location>
</feature>